<dbReference type="PANTHER" id="PTHR43736:SF1">
    <property type="entry name" value="DIHYDRONEOPTERIN TRIPHOSPHATE DIPHOSPHATASE"/>
    <property type="match status" value="1"/>
</dbReference>
<dbReference type="InterPro" id="IPR000086">
    <property type="entry name" value="NUDIX_hydrolase_dom"/>
</dbReference>
<dbReference type="PANTHER" id="PTHR43736">
    <property type="entry name" value="ADP-RIBOSE PYROPHOSPHATASE"/>
    <property type="match status" value="1"/>
</dbReference>
<sequence length="196" mass="22686">MKLTLDTILKNYHPKNEVEREDLKVLIKHYEQVGNSILYRNRTLAHLTSSAVVLNHNLTHMLMVHHNIYNTWTWVGGHNDGDFNCLGVALKETLEETGLSQVKPLTEEAQSIEVLTVDGHYKKGQYVTGHLHLNVSFVFIADDSEMIRPNLDENSKVQWIPINEISVYSNEPDFIKLYLKLIDRARNYREATDDRD</sequence>
<evidence type="ECO:0000256" key="1">
    <source>
        <dbReference type="ARBA" id="ARBA00005582"/>
    </source>
</evidence>
<proteinExistence type="inferred from homology"/>
<dbReference type="Proteomes" id="UP000767854">
    <property type="component" value="Unassembled WGS sequence"/>
</dbReference>
<organism evidence="3 4">
    <name type="scientific">Fusibacter tunisiensis</name>
    <dbReference type="NCBI Taxonomy" id="1008308"/>
    <lineage>
        <taxon>Bacteria</taxon>
        <taxon>Bacillati</taxon>
        <taxon>Bacillota</taxon>
        <taxon>Clostridia</taxon>
        <taxon>Eubacteriales</taxon>
        <taxon>Eubacteriales Family XII. Incertae Sedis</taxon>
        <taxon>Fusibacter</taxon>
    </lineage>
</organism>
<dbReference type="Pfam" id="PF00293">
    <property type="entry name" value="NUDIX"/>
    <property type="match status" value="1"/>
</dbReference>
<dbReference type="CDD" id="cd03674">
    <property type="entry name" value="NUDIX_Hydrolase"/>
    <property type="match status" value="1"/>
</dbReference>
<gene>
    <name evidence="3" type="ORF">JOC49_002215</name>
</gene>
<name>A0ABS2MTC1_9FIRM</name>
<dbReference type="InterPro" id="IPR015797">
    <property type="entry name" value="NUDIX_hydrolase-like_dom_sf"/>
</dbReference>
<evidence type="ECO:0000313" key="4">
    <source>
        <dbReference type="Proteomes" id="UP000767854"/>
    </source>
</evidence>
<dbReference type="SUPFAM" id="SSF55811">
    <property type="entry name" value="Nudix"/>
    <property type="match status" value="1"/>
</dbReference>
<comment type="caution">
    <text evidence="3">The sequence shown here is derived from an EMBL/GenBank/DDBJ whole genome shotgun (WGS) entry which is preliminary data.</text>
</comment>
<keyword evidence="4" id="KW-1185">Reference proteome</keyword>
<protein>
    <submittedName>
        <fullName evidence="3">8-oxo-dGTP pyrophosphatase MutT (NUDIX family)</fullName>
    </submittedName>
</protein>
<comment type="similarity">
    <text evidence="1">Belongs to the Nudix hydrolase family.</text>
</comment>
<evidence type="ECO:0000313" key="3">
    <source>
        <dbReference type="EMBL" id="MBM7562654.1"/>
    </source>
</evidence>
<feature type="domain" description="Nudix hydrolase" evidence="2">
    <location>
        <begin position="44"/>
        <end position="181"/>
    </location>
</feature>
<dbReference type="EMBL" id="JAFBDT010000025">
    <property type="protein sequence ID" value="MBM7562654.1"/>
    <property type="molecule type" value="Genomic_DNA"/>
</dbReference>
<dbReference type="PROSITE" id="PS51462">
    <property type="entry name" value="NUDIX"/>
    <property type="match status" value="1"/>
</dbReference>
<accession>A0ABS2MTC1</accession>
<evidence type="ECO:0000259" key="2">
    <source>
        <dbReference type="PROSITE" id="PS51462"/>
    </source>
</evidence>
<reference evidence="3 4" key="1">
    <citation type="submission" date="2021-01" db="EMBL/GenBank/DDBJ databases">
        <title>Genomic Encyclopedia of Type Strains, Phase IV (KMG-IV): sequencing the most valuable type-strain genomes for metagenomic binning, comparative biology and taxonomic classification.</title>
        <authorList>
            <person name="Goeker M."/>
        </authorList>
    </citation>
    <scope>NUCLEOTIDE SEQUENCE [LARGE SCALE GENOMIC DNA]</scope>
    <source>
        <strain evidence="3 4">DSM 24436</strain>
    </source>
</reference>
<dbReference type="Gene3D" id="3.90.79.10">
    <property type="entry name" value="Nucleoside Triphosphate Pyrophosphohydrolase"/>
    <property type="match status" value="1"/>
</dbReference>
<dbReference type="RefSeq" id="WP_204665082.1">
    <property type="nucleotide sequence ID" value="NZ_JAFBDT010000025.1"/>
</dbReference>